<sequence length="81" mass="9350">MPKASPCLEQRLPDYLYARPLRRAFPYHPVSQNEPLVNQLDASERLRRDFALALARLVDPAWLEFNDLPCDPVDKTRDAVS</sequence>
<dbReference type="EMBL" id="JAVRAA010000003">
    <property type="protein sequence ID" value="MDT0336656.1"/>
    <property type="molecule type" value="Genomic_DNA"/>
</dbReference>
<dbReference type="RefSeq" id="WP_151201226.1">
    <property type="nucleotide sequence ID" value="NZ_JAVLSM010000004.1"/>
</dbReference>
<comment type="caution">
    <text evidence="1">The sequence shown here is derived from an EMBL/GenBank/DDBJ whole genome shotgun (WGS) entry which is preliminary data.</text>
</comment>
<accession>A0AAE4K5T8</accession>
<reference evidence="1" key="1">
    <citation type="submission" date="2023-02" db="EMBL/GenBank/DDBJ databases">
        <title>Description of Herbaspirillum huttiense subsp. nephrolepsisexaltata and Herbaspirillum huttiense subsp. lycopersicon.</title>
        <authorList>
            <person name="Poudel M."/>
            <person name="Sharma A."/>
            <person name="Goss E."/>
            <person name="Tapia J.H."/>
            <person name="Harmon C.M."/>
            <person name="Jones J.B."/>
        </authorList>
    </citation>
    <scope>NUCLEOTIDE SEQUENCE</scope>
    <source>
        <strain evidence="1">NC40101</strain>
    </source>
</reference>
<gene>
    <name evidence="1" type="ORF">RJN63_07455</name>
</gene>
<organism evidence="1">
    <name type="scientific">Herbaspirillum huttiense subsp. nephrolepidis</name>
    <dbReference type="NCBI Taxonomy" id="3075126"/>
    <lineage>
        <taxon>Bacteria</taxon>
        <taxon>Pseudomonadati</taxon>
        <taxon>Pseudomonadota</taxon>
        <taxon>Betaproteobacteria</taxon>
        <taxon>Burkholderiales</taxon>
        <taxon>Oxalobacteraceae</taxon>
        <taxon>Herbaspirillum</taxon>
    </lineage>
</organism>
<name>A0AAE4K5T8_9BURK</name>
<evidence type="ECO:0000313" key="1">
    <source>
        <dbReference type="EMBL" id="MDT0336656.1"/>
    </source>
</evidence>
<dbReference type="AlphaFoldDB" id="A0AAE4K5T8"/>
<protein>
    <submittedName>
        <fullName evidence="1">Uncharacterized protein</fullName>
    </submittedName>
</protein>
<proteinExistence type="predicted"/>